<dbReference type="NCBIfam" id="TIGR01790">
    <property type="entry name" value="carotene-cycl"/>
    <property type="match status" value="1"/>
</dbReference>
<evidence type="ECO:0000313" key="2">
    <source>
        <dbReference type="EMBL" id="QTC89685.1"/>
    </source>
</evidence>
<gene>
    <name evidence="2" type="primary">crtY</name>
    <name evidence="2" type="ORF">IFJ75_10165</name>
</gene>
<dbReference type="NCBIfam" id="TIGR01789">
    <property type="entry name" value="lycopene_cycl"/>
    <property type="match status" value="1"/>
</dbReference>
<dbReference type="Proteomes" id="UP000663918">
    <property type="component" value="Chromosome"/>
</dbReference>
<organism evidence="2 3">
    <name type="scientific">Brevundimonas goettingensis</name>
    <dbReference type="NCBI Taxonomy" id="2774190"/>
    <lineage>
        <taxon>Bacteria</taxon>
        <taxon>Pseudomonadati</taxon>
        <taxon>Pseudomonadota</taxon>
        <taxon>Alphaproteobacteria</taxon>
        <taxon>Caulobacterales</taxon>
        <taxon>Caulobacteraceae</taxon>
        <taxon>Brevundimonas</taxon>
    </lineage>
</organism>
<dbReference type="KEGG" id="bgoe:IFJ75_10165"/>
<accession>A0A975C0V4</accession>
<dbReference type="InterPro" id="IPR010108">
    <property type="entry name" value="Lycopene_cyclase_b/e"/>
</dbReference>
<evidence type="ECO:0000313" key="3">
    <source>
        <dbReference type="Proteomes" id="UP000663918"/>
    </source>
</evidence>
<protein>
    <submittedName>
        <fullName evidence="2">Lycopene beta-cyclase CrtY</fullName>
        <ecNumber evidence="2">5.5.1.19</ecNumber>
    </submittedName>
</protein>
<dbReference type="EMBL" id="CP062222">
    <property type="protein sequence ID" value="QTC89685.1"/>
    <property type="molecule type" value="Genomic_DNA"/>
</dbReference>
<keyword evidence="3" id="KW-1185">Reference proteome</keyword>
<dbReference type="Pfam" id="PF05834">
    <property type="entry name" value="Lycopene_cycl"/>
    <property type="match status" value="1"/>
</dbReference>
<keyword evidence="2" id="KW-0413">Isomerase</keyword>
<dbReference type="GO" id="GO:0016117">
    <property type="term" value="P:carotenoid biosynthetic process"/>
    <property type="evidence" value="ECO:0007669"/>
    <property type="project" value="InterPro"/>
</dbReference>
<name>A0A975C0V4_9CAUL</name>
<reference evidence="2" key="1">
    <citation type="submission" date="2020-09" db="EMBL/GenBank/DDBJ databases">
        <title>Brevundimonas sp. LVF2 isolated from a puddle in Goettingen, Germany.</title>
        <authorList>
            <person name="Friedrich I."/>
            <person name="Klassen A."/>
            <person name="Hannes N."/>
            <person name="Schneider D."/>
            <person name="Hertel R."/>
            <person name="Daniel R."/>
        </authorList>
    </citation>
    <scope>NUCLEOTIDE SEQUENCE</scope>
    <source>
        <strain evidence="2">LVF2</strain>
    </source>
</reference>
<dbReference type="SUPFAM" id="SSF51905">
    <property type="entry name" value="FAD/NAD(P)-binding domain"/>
    <property type="match status" value="1"/>
</dbReference>
<sequence>MDARTDHDLILVGGGLAAGLTAWRLALDRPGLRVAVVERDGRIGGRHTWSFFDGDVSEADRDWLSFATAHRWEAGYDVFFHGLSRTLDTPYNSLTSERLHDAVAPLLGDRLIAGEAVEIAPDHVTLSDGRTLTATGVIDARGPSATPHLGLGWQVFLGRTLKLAQPHGLTRPTIMDATVGQFALGEGDAYRFVYLLPFDATTVLIEDTYYADAPTLDRELIRARVDAYARSRGWMVEAVVAEEEGVLPIVLDGDIDGFWVEGGAVARVGLAAALFHPTTGYSLPDAVATARMIAGMEDLSSAALRAATEARSKALWADRAFYRLLDRMLFRAAEPGERWKVLRRFYGLNEGIVRRFYAGRSTALDKLRLLAGKPPVPVVKALHQLRETRTGNVAGAVA</sequence>
<dbReference type="InterPro" id="IPR008461">
    <property type="entry name" value="CrtY"/>
</dbReference>
<dbReference type="EC" id="5.5.1.19" evidence="2"/>
<proteinExistence type="inferred from homology"/>
<dbReference type="Gene3D" id="3.50.50.60">
    <property type="entry name" value="FAD/NAD(P)-binding domain"/>
    <property type="match status" value="1"/>
</dbReference>
<dbReference type="RefSeq" id="WP_207867858.1">
    <property type="nucleotide sequence ID" value="NZ_CP062222.1"/>
</dbReference>
<evidence type="ECO:0000256" key="1">
    <source>
        <dbReference type="ARBA" id="ARBA00006599"/>
    </source>
</evidence>
<comment type="similarity">
    <text evidence="1">Belongs to the lycopene cyclase family.</text>
</comment>
<dbReference type="AlphaFoldDB" id="A0A975C0V4"/>
<dbReference type="GO" id="GO:0045436">
    <property type="term" value="F:lycopene beta cyclase activity"/>
    <property type="evidence" value="ECO:0007669"/>
    <property type="project" value="InterPro"/>
</dbReference>
<dbReference type="InterPro" id="IPR036188">
    <property type="entry name" value="FAD/NAD-bd_sf"/>
</dbReference>
<dbReference type="GO" id="GO:0016705">
    <property type="term" value="F:oxidoreductase activity, acting on paired donors, with incorporation or reduction of molecular oxygen"/>
    <property type="evidence" value="ECO:0007669"/>
    <property type="project" value="InterPro"/>
</dbReference>